<keyword evidence="2" id="KW-1185">Reference proteome</keyword>
<evidence type="ECO:0000313" key="1">
    <source>
        <dbReference type="EMBL" id="KJV57094.1"/>
    </source>
</evidence>
<evidence type="ECO:0000313" key="2">
    <source>
        <dbReference type="Proteomes" id="UP000033616"/>
    </source>
</evidence>
<gene>
    <name evidence="1" type="ORF">OCHUTO_0204</name>
</gene>
<dbReference type="AlphaFoldDB" id="A0A0F3MR82"/>
<protein>
    <submittedName>
        <fullName evidence="1">Uncharacterized protein</fullName>
    </submittedName>
</protein>
<name>A0A0F3MR82_9RICK</name>
<sequence length="30" mass="3645">MKCRFSLSYIEPEEMKSIREAKIDHATFQR</sequence>
<comment type="caution">
    <text evidence="1">The sequence shown here is derived from an EMBL/GenBank/DDBJ whole genome shotgun (WGS) entry which is preliminary data.</text>
</comment>
<dbReference type="Proteomes" id="UP000033616">
    <property type="component" value="Unassembled WGS sequence"/>
</dbReference>
<organism evidence="1 2">
    <name type="scientific">Orientia chuto str. Dubai</name>
    <dbReference type="NCBI Taxonomy" id="1359168"/>
    <lineage>
        <taxon>Bacteria</taxon>
        <taxon>Pseudomonadati</taxon>
        <taxon>Pseudomonadota</taxon>
        <taxon>Alphaproteobacteria</taxon>
        <taxon>Rickettsiales</taxon>
        <taxon>Rickettsiaceae</taxon>
        <taxon>Rickettsieae</taxon>
        <taxon>Orientia</taxon>
    </lineage>
</organism>
<reference evidence="1 2" key="1">
    <citation type="submission" date="2015-02" db="EMBL/GenBank/DDBJ databases">
        <title>Genome Sequencing of Rickettsiales.</title>
        <authorList>
            <person name="Daugherty S.C."/>
            <person name="Su Q."/>
            <person name="Abolude K."/>
            <person name="Beier-Sexton M."/>
            <person name="Carlyon J.A."/>
            <person name="Carter R."/>
            <person name="Day N.P."/>
            <person name="Dumler S.J."/>
            <person name="Dyachenko V."/>
            <person name="Godinez A."/>
            <person name="Kurtti T.J."/>
            <person name="Lichay M."/>
            <person name="Mullins K.E."/>
            <person name="Ott S."/>
            <person name="Pappas-Brown V."/>
            <person name="Paris D.H."/>
            <person name="Patel P."/>
            <person name="Richards A.L."/>
            <person name="Sadzewicz L."/>
            <person name="Sears K."/>
            <person name="Seidman D."/>
            <person name="Sengamalay N."/>
            <person name="Stenos J."/>
            <person name="Tallon L.J."/>
            <person name="Vincent G."/>
            <person name="Fraser C.M."/>
            <person name="Munderloh U."/>
            <person name="Dunning-Hotopp J.C."/>
        </authorList>
    </citation>
    <scope>NUCLEOTIDE SEQUENCE [LARGE SCALE GENOMIC DNA]</scope>
    <source>
        <strain evidence="1 2">Fuller</strain>
    </source>
</reference>
<dbReference type="PATRIC" id="fig|1359168.3.peg.905"/>
<dbReference type="EMBL" id="LANP01000004">
    <property type="protein sequence ID" value="KJV57094.1"/>
    <property type="molecule type" value="Genomic_DNA"/>
</dbReference>
<proteinExistence type="predicted"/>
<accession>A0A0F3MR82</accession>